<accession>A0A813ELR3</accession>
<feature type="region of interest" description="Disordered" evidence="1">
    <location>
        <begin position="1"/>
        <end position="24"/>
    </location>
</feature>
<dbReference type="Proteomes" id="UP000654075">
    <property type="component" value="Unassembled WGS sequence"/>
</dbReference>
<feature type="compositionally biased region" description="Polar residues" evidence="1">
    <location>
        <begin position="1"/>
        <end position="12"/>
    </location>
</feature>
<dbReference type="EMBL" id="CAJNNV010010939">
    <property type="protein sequence ID" value="CAE8599271.1"/>
    <property type="molecule type" value="Genomic_DNA"/>
</dbReference>
<sequence>MESLMKNLTPNGSGHDGKRRRVQQPSLEEKFHKLAIHSSKLGLHLAARSRIHDSCCLHVATLSTEHSVSKAMFGAGKSYFEKRKTSTSKRLGSPHLYVWAAAILAVKNLLDLPEQDLHILSAHALAHDALGSLAQLVHICSISKAWAPNSARVEFSVAPELDDVLDVILRAIANSGADLKSGPPPKSTHERAIARLLFEFGEAPEPPVPD</sequence>
<proteinExistence type="predicted"/>
<dbReference type="AlphaFoldDB" id="A0A813ELR3"/>
<evidence type="ECO:0000313" key="2">
    <source>
        <dbReference type="EMBL" id="CAE8599271.1"/>
    </source>
</evidence>
<keyword evidence="3" id="KW-1185">Reference proteome</keyword>
<comment type="caution">
    <text evidence="2">The sequence shown here is derived from an EMBL/GenBank/DDBJ whole genome shotgun (WGS) entry which is preliminary data.</text>
</comment>
<reference evidence="2" key="1">
    <citation type="submission" date="2021-02" db="EMBL/GenBank/DDBJ databases">
        <authorList>
            <person name="Dougan E. K."/>
            <person name="Rhodes N."/>
            <person name="Thang M."/>
            <person name="Chan C."/>
        </authorList>
    </citation>
    <scope>NUCLEOTIDE SEQUENCE</scope>
</reference>
<protein>
    <submittedName>
        <fullName evidence="2">Uncharacterized protein</fullName>
    </submittedName>
</protein>
<evidence type="ECO:0000313" key="3">
    <source>
        <dbReference type="Proteomes" id="UP000654075"/>
    </source>
</evidence>
<name>A0A813ELR3_POLGL</name>
<evidence type="ECO:0000256" key="1">
    <source>
        <dbReference type="SAM" id="MobiDB-lite"/>
    </source>
</evidence>
<gene>
    <name evidence="2" type="ORF">PGLA1383_LOCUS17629</name>
</gene>
<organism evidence="2 3">
    <name type="scientific">Polarella glacialis</name>
    <name type="common">Dinoflagellate</name>
    <dbReference type="NCBI Taxonomy" id="89957"/>
    <lineage>
        <taxon>Eukaryota</taxon>
        <taxon>Sar</taxon>
        <taxon>Alveolata</taxon>
        <taxon>Dinophyceae</taxon>
        <taxon>Suessiales</taxon>
        <taxon>Suessiaceae</taxon>
        <taxon>Polarella</taxon>
    </lineage>
</organism>